<dbReference type="InterPro" id="IPR011051">
    <property type="entry name" value="RmlC_Cupin_sf"/>
</dbReference>
<dbReference type="InterPro" id="IPR014710">
    <property type="entry name" value="RmlC-like_jellyroll"/>
</dbReference>
<dbReference type="OrthoDB" id="5650664at2"/>
<protein>
    <recommendedName>
        <fullName evidence="4">Cupin domain</fullName>
    </recommendedName>
</protein>
<dbReference type="Gene3D" id="2.60.120.10">
    <property type="entry name" value="Jelly Rolls"/>
    <property type="match status" value="1"/>
</dbReference>
<feature type="chain" id="PRO_5016755745" description="Cupin domain" evidence="1">
    <location>
        <begin position="23"/>
        <end position="122"/>
    </location>
</feature>
<dbReference type="SUPFAM" id="SSF51182">
    <property type="entry name" value="RmlC-like cupins"/>
    <property type="match status" value="1"/>
</dbReference>
<dbReference type="EMBL" id="UGPB01000001">
    <property type="protein sequence ID" value="STY30626.1"/>
    <property type="molecule type" value="Genomic_DNA"/>
</dbReference>
<dbReference type="AlphaFoldDB" id="A0A378LTI1"/>
<reference evidence="2 3" key="1">
    <citation type="submission" date="2018-06" db="EMBL/GenBank/DDBJ databases">
        <authorList>
            <consortium name="Pathogen Informatics"/>
            <person name="Doyle S."/>
        </authorList>
    </citation>
    <scope>NUCLEOTIDE SEQUENCE [LARGE SCALE GENOMIC DNA]</scope>
    <source>
        <strain evidence="2 3">NCTC11532</strain>
    </source>
</reference>
<proteinExistence type="predicted"/>
<evidence type="ECO:0000313" key="2">
    <source>
        <dbReference type="EMBL" id="STY30626.1"/>
    </source>
</evidence>
<evidence type="ECO:0000256" key="1">
    <source>
        <dbReference type="SAM" id="SignalP"/>
    </source>
</evidence>
<dbReference type="STRING" id="1122170.GCA_000701265_02571"/>
<dbReference type="Proteomes" id="UP000255297">
    <property type="component" value="Unassembled WGS sequence"/>
</dbReference>
<evidence type="ECO:0008006" key="4">
    <source>
        <dbReference type="Google" id="ProtNLM"/>
    </source>
</evidence>
<sequence>MKNYFKLIFSIGCLMTMINSYAEVNQTTRIPQLSNKQVNVWTTVIYPSQEQVLKMHRHEHNRVIIALDDGILKVRNNNGTEHFLKLKKDQAYYLSKDVPGELHTDENIGKHPIKVIVVELKK</sequence>
<gene>
    <name evidence="2" type="ORF">NCTC11532_02485</name>
</gene>
<feature type="signal peptide" evidence="1">
    <location>
        <begin position="1"/>
        <end position="22"/>
    </location>
</feature>
<keyword evidence="3" id="KW-1185">Reference proteome</keyword>
<organism evidence="2 3">
    <name type="scientific">Legionella wadsworthii</name>
    <dbReference type="NCBI Taxonomy" id="28088"/>
    <lineage>
        <taxon>Bacteria</taxon>
        <taxon>Pseudomonadati</taxon>
        <taxon>Pseudomonadota</taxon>
        <taxon>Gammaproteobacteria</taxon>
        <taxon>Legionellales</taxon>
        <taxon>Legionellaceae</taxon>
        <taxon>Legionella</taxon>
    </lineage>
</organism>
<name>A0A378LTI1_9GAMM</name>
<keyword evidence="1" id="KW-0732">Signal</keyword>
<evidence type="ECO:0000313" key="3">
    <source>
        <dbReference type="Proteomes" id="UP000255297"/>
    </source>
</evidence>
<accession>A0A378LTI1</accession>